<dbReference type="InterPro" id="IPR023627">
    <property type="entry name" value="Rcmb_RecR"/>
</dbReference>
<dbReference type="InterPro" id="IPR000093">
    <property type="entry name" value="DNA_Rcmb_RecR"/>
</dbReference>
<gene>
    <name evidence="7" type="primary">recR</name>
    <name evidence="9" type="ORF">COY61_01065</name>
</gene>
<dbReference type="EMBL" id="PFMI01000028">
    <property type="protein sequence ID" value="PIZ00967.1"/>
    <property type="molecule type" value="Genomic_DNA"/>
</dbReference>
<dbReference type="InterPro" id="IPR006171">
    <property type="entry name" value="TOPRIM_dom"/>
</dbReference>
<dbReference type="Proteomes" id="UP000229371">
    <property type="component" value="Unassembled WGS sequence"/>
</dbReference>
<dbReference type="GO" id="GO:0006281">
    <property type="term" value="P:DNA repair"/>
    <property type="evidence" value="ECO:0007669"/>
    <property type="project" value="UniProtKB-UniRule"/>
</dbReference>
<dbReference type="Pfam" id="PF13662">
    <property type="entry name" value="Toprim_4"/>
    <property type="match status" value="1"/>
</dbReference>
<dbReference type="NCBIfam" id="TIGR00615">
    <property type="entry name" value="recR"/>
    <property type="match status" value="1"/>
</dbReference>
<evidence type="ECO:0000256" key="3">
    <source>
        <dbReference type="ARBA" id="ARBA00022771"/>
    </source>
</evidence>
<comment type="caution">
    <text evidence="9">The sequence shown here is derived from an EMBL/GenBank/DDBJ whole genome shotgun (WGS) entry which is preliminary data.</text>
</comment>
<dbReference type="Pfam" id="PF21176">
    <property type="entry name" value="RecR_HhH"/>
    <property type="match status" value="1"/>
</dbReference>
<protein>
    <recommendedName>
        <fullName evidence="7">Recombination protein RecR</fullName>
    </recommendedName>
</protein>
<dbReference type="GO" id="GO:0008270">
    <property type="term" value="F:zinc ion binding"/>
    <property type="evidence" value="ECO:0007669"/>
    <property type="project" value="UniProtKB-KW"/>
</dbReference>
<dbReference type="GO" id="GO:0003677">
    <property type="term" value="F:DNA binding"/>
    <property type="evidence" value="ECO:0007669"/>
    <property type="project" value="UniProtKB-UniRule"/>
</dbReference>
<comment type="function">
    <text evidence="7">May play a role in DNA repair. It seems to be involved in an RecBC-independent recombinational process of DNA repair. It may act with RecF and RecO.</text>
</comment>
<dbReference type="SUPFAM" id="SSF111304">
    <property type="entry name" value="Recombination protein RecR"/>
    <property type="match status" value="1"/>
</dbReference>
<reference evidence="10" key="1">
    <citation type="submission" date="2017-09" db="EMBL/GenBank/DDBJ databases">
        <title>Depth-based differentiation of microbial function through sediment-hosted aquifers and enrichment of novel symbionts in the deep terrestrial subsurface.</title>
        <authorList>
            <person name="Probst A.J."/>
            <person name="Ladd B."/>
            <person name="Jarett J.K."/>
            <person name="Geller-Mcgrath D.E."/>
            <person name="Sieber C.M.K."/>
            <person name="Emerson J.B."/>
            <person name="Anantharaman K."/>
            <person name="Thomas B.C."/>
            <person name="Malmstrom R."/>
            <person name="Stieglmeier M."/>
            <person name="Klingl A."/>
            <person name="Woyke T."/>
            <person name="Ryan C.M."/>
            <person name="Banfield J.F."/>
        </authorList>
    </citation>
    <scope>NUCLEOTIDE SEQUENCE [LARGE SCALE GENOMIC DNA]</scope>
</reference>
<organism evidence="9 10">
    <name type="scientific">bacterium (Candidatus Gribaldobacteria) CG_4_10_14_0_8_um_filter_33_9</name>
    <dbReference type="NCBI Taxonomy" id="2014266"/>
    <lineage>
        <taxon>Bacteria</taxon>
        <taxon>Candidatus Gribaldobacteria</taxon>
    </lineage>
</organism>
<keyword evidence="6 7" id="KW-0234">DNA repair</keyword>
<evidence type="ECO:0000313" key="10">
    <source>
        <dbReference type="Proteomes" id="UP000229371"/>
    </source>
</evidence>
<comment type="caution">
    <text evidence="7">Lacks conserved residue(s) required for the propagation of feature annotation.</text>
</comment>
<feature type="domain" description="Toprim" evidence="8">
    <location>
        <begin position="83"/>
        <end position="173"/>
    </location>
</feature>
<dbReference type="Gene3D" id="3.40.1360.10">
    <property type="match status" value="1"/>
</dbReference>
<dbReference type="AlphaFoldDB" id="A0A2M7RP28"/>
<keyword evidence="1 7" id="KW-0479">Metal-binding</keyword>
<dbReference type="PROSITE" id="PS50880">
    <property type="entry name" value="TOPRIM"/>
    <property type="match status" value="1"/>
</dbReference>
<evidence type="ECO:0000259" key="8">
    <source>
        <dbReference type="PROSITE" id="PS50880"/>
    </source>
</evidence>
<sequence length="194" mass="22235">MFSPSIQKLIELFSKFPTIGHRSASRFVFYLIETPQEKIEELIKSISVLKEKIKVCPLCFSSFEPEREEKICGFCADESRDKSVVCLVEKEVDLEAIEKTKQYKGLYFILGKKEIMEQRVEILIERIKKNEPKIKEIILALNSTAGGENTSLWLQRKFKILTCNIVQLGRGLPVNGELEYADEETLSAALEGRK</sequence>
<dbReference type="Gene3D" id="1.10.8.420">
    <property type="entry name" value="RecR Domain 1"/>
    <property type="match status" value="1"/>
</dbReference>
<proteinExistence type="inferred from homology"/>
<evidence type="ECO:0000256" key="5">
    <source>
        <dbReference type="ARBA" id="ARBA00023172"/>
    </source>
</evidence>
<dbReference type="Pfam" id="PF21175">
    <property type="entry name" value="RecR_C"/>
    <property type="match status" value="1"/>
</dbReference>
<evidence type="ECO:0000256" key="2">
    <source>
        <dbReference type="ARBA" id="ARBA00022763"/>
    </source>
</evidence>
<keyword evidence="4 7" id="KW-0862">Zinc</keyword>
<evidence type="ECO:0000256" key="4">
    <source>
        <dbReference type="ARBA" id="ARBA00022833"/>
    </source>
</evidence>
<keyword evidence="2 7" id="KW-0227">DNA damage</keyword>
<keyword evidence="3 7" id="KW-0863">Zinc-finger</keyword>
<evidence type="ECO:0000256" key="6">
    <source>
        <dbReference type="ARBA" id="ARBA00023204"/>
    </source>
</evidence>
<evidence type="ECO:0000256" key="7">
    <source>
        <dbReference type="HAMAP-Rule" id="MF_00017"/>
    </source>
</evidence>
<comment type="similarity">
    <text evidence="7">Belongs to the RecR family.</text>
</comment>
<evidence type="ECO:0000313" key="9">
    <source>
        <dbReference type="EMBL" id="PIZ00967.1"/>
    </source>
</evidence>
<dbReference type="HAMAP" id="MF_00017">
    <property type="entry name" value="RecR"/>
    <property type="match status" value="1"/>
</dbReference>
<dbReference type="PANTHER" id="PTHR30446:SF0">
    <property type="entry name" value="RECOMBINATION PROTEIN RECR"/>
    <property type="match status" value="1"/>
</dbReference>
<evidence type="ECO:0000256" key="1">
    <source>
        <dbReference type="ARBA" id="ARBA00022723"/>
    </source>
</evidence>
<accession>A0A2M7RP28</accession>
<name>A0A2M7RP28_9BACT</name>
<dbReference type="PANTHER" id="PTHR30446">
    <property type="entry name" value="RECOMBINATION PROTEIN RECR"/>
    <property type="match status" value="1"/>
</dbReference>
<dbReference type="GO" id="GO:0006310">
    <property type="term" value="P:DNA recombination"/>
    <property type="evidence" value="ECO:0007669"/>
    <property type="project" value="UniProtKB-UniRule"/>
</dbReference>
<keyword evidence="5 7" id="KW-0233">DNA recombination</keyword>